<dbReference type="EC" id="5.3.1.9" evidence="7"/>
<evidence type="ECO:0000256" key="1">
    <source>
        <dbReference type="ARBA" id="ARBA00004926"/>
    </source>
</evidence>
<dbReference type="InterPro" id="IPR023096">
    <property type="entry name" value="G6P_Isomerase_C"/>
</dbReference>
<proteinExistence type="inferred from homology"/>
<dbReference type="InterPro" id="IPR018189">
    <property type="entry name" value="Phosphoglucose_isomerase_CS"/>
</dbReference>
<evidence type="ECO:0000313" key="9">
    <source>
        <dbReference type="EMBL" id="PCJ42701.1"/>
    </source>
</evidence>
<evidence type="ECO:0000313" key="10">
    <source>
        <dbReference type="Proteomes" id="UP000228987"/>
    </source>
</evidence>
<dbReference type="Gene3D" id="3.40.50.10490">
    <property type="entry name" value="Glucose-6-phosphate isomerase like protein, domain 1"/>
    <property type="match status" value="2"/>
</dbReference>
<keyword evidence="4 7" id="KW-0324">Glycolysis</keyword>
<gene>
    <name evidence="7" type="primary">pgi</name>
    <name evidence="9" type="ORF">COA71_04140</name>
</gene>
<feature type="active site" evidence="7">
    <location>
        <position position="382"/>
    </location>
</feature>
<dbReference type="InterPro" id="IPR046348">
    <property type="entry name" value="SIS_dom_sf"/>
</dbReference>
<comment type="function">
    <text evidence="7">Catalyzes the reversible isomerization of glucose-6-phosphate to fructose-6-phosphate.</text>
</comment>
<keyword evidence="5 7" id="KW-0413">Isomerase</keyword>
<dbReference type="PANTHER" id="PTHR11469">
    <property type="entry name" value="GLUCOSE-6-PHOSPHATE ISOMERASE"/>
    <property type="match status" value="1"/>
</dbReference>
<evidence type="ECO:0000256" key="2">
    <source>
        <dbReference type="ARBA" id="ARBA00006604"/>
    </source>
</evidence>
<dbReference type="SUPFAM" id="SSF53697">
    <property type="entry name" value="SIS domain"/>
    <property type="match status" value="1"/>
</dbReference>
<protein>
    <recommendedName>
        <fullName evidence="7">Glucose-6-phosphate isomerase</fullName>
        <shortName evidence="7">GPI</shortName>
        <ecNumber evidence="7">5.3.1.9</ecNumber>
    </recommendedName>
    <alternativeName>
        <fullName evidence="7">Phosphoglucose isomerase</fullName>
        <shortName evidence="7">PGI</shortName>
    </alternativeName>
    <alternativeName>
        <fullName evidence="7">Phosphohexose isomerase</fullName>
        <shortName evidence="7">PHI</shortName>
    </alternativeName>
</protein>
<dbReference type="HAMAP" id="MF_00473">
    <property type="entry name" value="G6P_isomerase"/>
    <property type="match status" value="1"/>
</dbReference>
<dbReference type="Proteomes" id="UP000228987">
    <property type="component" value="Unassembled WGS sequence"/>
</dbReference>
<dbReference type="CDD" id="cd05015">
    <property type="entry name" value="SIS_PGI_1"/>
    <property type="match status" value="1"/>
</dbReference>
<keyword evidence="7" id="KW-0963">Cytoplasm</keyword>
<dbReference type="GO" id="GO:0048029">
    <property type="term" value="F:monosaccharide binding"/>
    <property type="evidence" value="ECO:0007669"/>
    <property type="project" value="TreeGrafter"/>
</dbReference>
<dbReference type="EMBL" id="NVWI01000002">
    <property type="protein sequence ID" value="PCJ42701.1"/>
    <property type="molecule type" value="Genomic_DNA"/>
</dbReference>
<sequence length="553" mass="60697">MSSPGTTPIETTSAWQALSKHQQQLSHSRISDFFANDPERFKNFSLQAPELLFDYSKHLISSETIDLLLELATQAGIGDAITAMFKGDLVNNTEKRPALHVALRSPHKNTAEEKEVHTTLSKIESFVAKIQCGEWTGFSGKPITDVINIGIGGSDLGPAMVYEALSPFHSNQLRCHFVSNVDPCHLEQTLTNLNPETTLFVIASKTFTTLETLQNANAAKIWLQGFASDIDLTKHFVAVSSKSDKAIAFGIDKNNIFPLWDWVGGRYSLWSAIGLPIALGTSMQCFRELLSGAHAMDEHFRTSPLNENMPVLMALLNLWYLNFFQVETQAILPYIQNLHLFPAFLQQLDMESLGKSVTKDGDLLNVNSGGLVWGSAGTNGQHSFHQLLHQGKHIVPADFIASASSPTSHSEQHRHLLANCFAQSQALMQGKSLKEAKAELATLGYSESDIATLAPHKVISGNKPSSTIMMQALTASALGALIASYEHKVYVQSVVLGINAFDQWGVELGKQLSAELFQAISSDEKCASFDASTNALINYSKPRIKEKNKRIKE</sequence>
<comment type="similarity">
    <text evidence="2 7 8">Belongs to the GPI family.</text>
</comment>
<evidence type="ECO:0000256" key="8">
    <source>
        <dbReference type="RuleBase" id="RU000612"/>
    </source>
</evidence>
<dbReference type="UniPathway" id="UPA00138"/>
<accession>A0A2A5CGS4</accession>
<dbReference type="PROSITE" id="PS00765">
    <property type="entry name" value="P_GLUCOSE_ISOMERASE_1"/>
    <property type="match status" value="1"/>
</dbReference>
<dbReference type="NCBIfam" id="NF001211">
    <property type="entry name" value="PRK00179.1"/>
    <property type="match status" value="1"/>
</dbReference>
<dbReference type="GO" id="GO:0005829">
    <property type="term" value="C:cytosol"/>
    <property type="evidence" value="ECO:0007669"/>
    <property type="project" value="TreeGrafter"/>
</dbReference>
<dbReference type="GO" id="GO:0004347">
    <property type="term" value="F:glucose-6-phosphate isomerase activity"/>
    <property type="evidence" value="ECO:0007669"/>
    <property type="project" value="UniProtKB-UniRule"/>
</dbReference>
<dbReference type="AlphaFoldDB" id="A0A2A5CGS4"/>
<comment type="pathway">
    <text evidence="7">Carbohydrate biosynthesis; gluconeogenesis.</text>
</comment>
<evidence type="ECO:0000256" key="6">
    <source>
        <dbReference type="ARBA" id="ARBA00029321"/>
    </source>
</evidence>
<dbReference type="UniPathway" id="UPA00109">
    <property type="reaction ID" value="UER00181"/>
</dbReference>
<dbReference type="PROSITE" id="PS00174">
    <property type="entry name" value="P_GLUCOSE_ISOMERASE_2"/>
    <property type="match status" value="1"/>
</dbReference>
<dbReference type="CDD" id="cd05016">
    <property type="entry name" value="SIS_PGI_2"/>
    <property type="match status" value="1"/>
</dbReference>
<comment type="catalytic activity">
    <reaction evidence="6 7 8">
        <text>alpha-D-glucose 6-phosphate = beta-D-fructose 6-phosphate</text>
        <dbReference type="Rhea" id="RHEA:11816"/>
        <dbReference type="ChEBI" id="CHEBI:57634"/>
        <dbReference type="ChEBI" id="CHEBI:58225"/>
        <dbReference type="EC" id="5.3.1.9"/>
    </reaction>
</comment>
<dbReference type="Pfam" id="PF00342">
    <property type="entry name" value="PGI"/>
    <property type="match status" value="1"/>
</dbReference>
<evidence type="ECO:0000256" key="4">
    <source>
        <dbReference type="ARBA" id="ARBA00023152"/>
    </source>
</evidence>
<dbReference type="PRINTS" id="PR00662">
    <property type="entry name" value="G6PISOMERASE"/>
</dbReference>
<reference evidence="10" key="1">
    <citation type="submission" date="2017-08" db="EMBL/GenBank/DDBJ databases">
        <title>A dynamic microbial community with high functional redundancy inhabits the cold, oxic subseafloor aquifer.</title>
        <authorList>
            <person name="Tully B.J."/>
            <person name="Wheat C.G."/>
            <person name="Glazer B.T."/>
            <person name="Huber J.A."/>
        </authorList>
    </citation>
    <scope>NUCLEOTIDE SEQUENCE [LARGE SCALE GENOMIC DNA]</scope>
</reference>
<dbReference type="GO" id="GO:0006094">
    <property type="term" value="P:gluconeogenesis"/>
    <property type="evidence" value="ECO:0007669"/>
    <property type="project" value="UniProtKB-UniRule"/>
</dbReference>
<dbReference type="GO" id="GO:0006096">
    <property type="term" value="P:glycolytic process"/>
    <property type="evidence" value="ECO:0007669"/>
    <property type="project" value="UniProtKB-UniRule"/>
</dbReference>
<feature type="active site" description="Proton donor" evidence="7">
    <location>
        <position position="351"/>
    </location>
</feature>
<organism evidence="9 10">
    <name type="scientific">SAR86 cluster bacterium</name>
    <dbReference type="NCBI Taxonomy" id="2030880"/>
    <lineage>
        <taxon>Bacteria</taxon>
        <taxon>Pseudomonadati</taxon>
        <taxon>Pseudomonadota</taxon>
        <taxon>Gammaproteobacteria</taxon>
        <taxon>SAR86 cluster</taxon>
    </lineage>
</organism>
<dbReference type="InterPro" id="IPR035476">
    <property type="entry name" value="SIS_PGI_1"/>
</dbReference>
<comment type="pathway">
    <text evidence="1 7 8">Carbohydrate degradation; glycolysis; D-glyceraldehyde 3-phosphate and glycerone phosphate from D-glucose: step 2/4.</text>
</comment>
<dbReference type="GO" id="GO:0097367">
    <property type="term" value="F:carbohydrate derivative binding"/>
    <property type="evidence" value="ECO:0007669"/>
    <property type="project" value="InterPro"/>
</dbReference>
<dbReference type="InterPro" id="IPR001672">
    <property type="entry name" value="G6P_Isomerase"/>
</dbReference>
<comment type="caution">
    <text evidence="9">The sequence shown here is derived from an EMBL/GenBank/DDBJ whole genome shotgun (WGS) entry which is preliminary data.</text>
</comment>
<dbReference type="InterPro" id="IPR035482">
    <property type="entry name" value="SIS_PGI_2"/>
</dbReference>
<dbReference type="PROSITE" id="PS51463">
    <property type="entry name" value="P_GLUCOSE_ISOMERASE_3"/>
    <property type="match status" value="1"/>
</dbReference>
<keyword evidence="3 7" id="KW-0312">Gluconeogenesis</keyword>
<dbReference type="PANTHER" id="PTHR11469:SF1">
    <property type="entry name" value="GLUCOSE-6-PHOSPHATE ISOMERASE"/>
    <property type="match status" value="1"/>
</dbReference>
<evidence type="ECO:0000256" key="7">
    <source>
        <dbReference type="HAMAP-Rule" id="MF_00473"/>
    </source>
</evidence>
<dbReference type="GO" id="GO:0051156">
    <property type="term" value="P:glucose 6-phosphate metabolic process"/>
    <property type="evidence" value="ECO:0007669"/>
    <property type="project" value="TreeGrafter"/>
</dbReference>
<feature type="active site" evidence="7">
    <location>
        <position position="510"/>
    </location>
</feature>
<comment type="subcellular location">
    <subcellularLocation>
        <location evidence="7">Cytoplasm</location>
    </subcellularLocation>
</comment>
<dbReference type="Gene3D" id="1.10.1390.10">
    <property type="match status" value="1"/>
</dbReference>
<evidence type="ECO:0000256" key="3">
    <source>
        <dbReference type="ARBA" id="ARBA00022432"/>
    </source>
</evidence>
<name>A0A2A5CGS4_9GAMM</name>
<evidence type="ECO:0000256" key="5">
    <source>
        <dbReference type="ARBA" id="ARBA00023235"/>
    </source>
</evidence>